<feature type="compositionally biased region" description="Basic and acidic residues" evidence="2">
    <location>
        <begin position="98"/>
        <end position="108"/>
    </location>
</feature>
<proteinExistence type="predicted"/>
<dbReference type="Pfam" id="PF03237">
    <property type="entry name" value="Terminase_6N"/>
    <property type="match status" value="1"/>
</dbReference>
<organism evidence="5 6">
    <name type="scientific">Lysobacter gummosus</name>
    <dbReference type="NCBI Taxonomy" id="262324"/>
    <lineage>
        <taxon>Bacteria</taxon>
        <taxon>Pseudomonadati</taxon>
        <taxon>Pseudomonadota</taxon>
        <taxon>Gammaproteobacteria</taxon>
        <taxon>Lysobacterales</taxon>
        <taxon>Lysobacteraceae</taxon>
        <taxon>Lysobacter</taxon>
    </lineage>
</organism>
<protein>
    <submittedName>
        <fullName evidence="5">Terminase ATPase subunit family protein</fullName>
    </submittedName>
</protein>
<dbReference type="InterPro" id="IPR010332">
    <property type="entry name" value="ATPase_terminase-su_N"/>
</dbReference>
<dbReference type="RefSeq" id="WP_057943724.1">
    <property type="nucleotide sequence ID" value="NZ_CP011131.1"/>
</dbReference>
<reference evidence="5 6" key="1">
    <citation type="submission" date="2022-03" db="EMBL/GenBank/DDBJ databases">
        <title>Complete genome sequence of Lysobacter capsici VKM B-2533 and Lysobacter gummosus 10.1.1, promising sources of lytic agents.</title>
        <authorList>
            <person name="Tarlachkov S.V."/>
            <person name="Kudryakova I.V."/>
            <person name="Afoshin A.S."/>
            <person name="Leontyevskaya E.A."/>
            <person name="Leontyevskaya N.V."/>
        </authorList>
    </citation>
    <scope>NUCLEOTIDE SEQUENCE [LARGE SCALE GENOMIC DNA]</scope>
    <source>
        <strain evidence="5 6">10.1.1</strain>
    </source>
</reference>
<evidence type="ECO:0000259" key="4">
    <source>
        <dbReference type="Pfam" id="PF17289"/>
    </source>
</evidence>
<accession>A0ABY3X900</accession>
<dbReference type="Gene3D" id="3.30.420.240">
    <property type="match status" value="1"/>
</dbReference>
<dbReference type="EMBL" id="CP093547">
    <property type="protein sequence ID" value="UNP28080.1"/>
    <property type="molecule type" value="Genomic_DNA"/>
</dbReference>
<feature type="domain" description="Terminase large subunit gp17-like C-terminal" evidence="4">
    <location>
        <begin position="411"/>
        <end position="569"/>
    </location>
</feature>
<dbReference type="Gene3D" id="3.40.50.300">
    <property type="entry name" value="P-loop containing nucleotide triphosphate hydrolases"/>
    <property type="match status" value="1"/>
</dbReference>
<evidence type="ECO:0000259" key="3">
    <source>
        <dbReference type="Pfam" id="PF06056"/>
    </source>
</evidence>
<sequence length="586" mass="67255">MLSFTPAPNIDHRRSARALYWQGWRITDIAKFYALARTTVESWKQRDKWDDASPIERLESSIEARVVQLVHKDPKTGADYKEIDLLCRQIERTARVRRYSEPGGHEGDLNPNIANRNAKPKRKPVRNAFSEEQQAKLISSFDDQLFGYQRHWRKNAFGERIRNILKSRQIGATFYFAREALVDALETGRNQIFLSASKAQAHVFKQYIAQFAQTVDVDLTGDPIILPNGATLYFLGTNVRTAQSYHGNLYFDEYFWTHQFEELRKVAAGMALHKHWRQTYFSTPSSVTHQAYAFWTGAHFNKGRRKEDRVKVDVSHEALRDGRMCADGQWRQIVTIEDALRQGCNLFDLDQLRLEYSPDEWANLLMCEFVDDTLSVFPLAEMQRCFVDSWSVWDDFKPFALRPLGHREVWVGYDPALTGDSAGLVVVAPPLVPGGKFRLLEKHQWRGMDFKTQAERIRKITQQYNVTYIGVDATGVGAGVFPLVRDFFPSVRNITYSVEIKTRMVLKAKDVISSGRLEFDAAWTDIAQAFMSIRKTLTATGRQATYEASRSDDIGHADLAWAVMHALDNEPLEGMTARHRSIVEII</sequence>
<dbReference type="InterPro" id="IPR027417">
    <property type="entry name" value="P-loop_NTPase"/>
</dbReference>
<evidence type="ECO:0000256" key="2">
    <source>
        <dbReference type="SAM" id="MobiDB-lite"/>
    </source>
</evidence>
<evidence type="ECO:0000313" key="6">
    <source>
        <dbReference type="Proteomes" id="UP000829194"/>
    </source>
</evidence>
<keyword evidence="6" id="KW-1185">Reference proteome</keyword>
<dbReference type="Pfam" id="PF06056">
    <property type="entry name" value="Terminase_5"/>
    <property type="match status" value="1"/>
</dbReference>
<feature type="region of interest" description="Disordered" evidence="2">
    <location>
        <begin position="98"/>
        <end position="129"/>
    </location>
</feature>
<name>A0ABY3X900_9GAMM</name>
<dbReference type="Pfam" id="PF17289">
    <property type="entry name" value="Terminase_6C"/>
    <property type="match status" value="1"/>
</dbReference>
<feature type="domain" description="Terminase ATPase subunit N-terminal" evidence="3">
    <location>
        <begin position="11"/>
        <end position="68"/>
    </location>
</feature>
<keyword evidence="1" id="KW-1188">Viral release from host cell</keyword>
<gene>
    <name evidence="5" type="ORF">MOV92_16450</name>
</gene>
<evidence type="ECO:0000256" key="1">
    <source>
        <dbReference type="ARBA" id="ARBA00022612"/>
    </source>
</evidence>
<dbReference type="Proteomes" id="UP000829194">
    <property type="component" value="Chromosome"/>
</dbReference>
<evidence type="ECO:0000313" key="5">
    <source>
        <dbReference type="EMBL" id="UNP28080.1"/>
    </source>
</evidence>
<dbReference type="InterPro" id="IPR035421">
    <property type="entry name" value="Terminase_6C"/>
</dbReference>